<feature type="region of interest" description="Disordered" evidence="1">
    <location>
        <begin position="1"/>
        <end position="27"/>
    </location>
</feature>
<protein>
    <recommendedName>
        <fullName evidence="4">UPAR/Ly6 domain-containing protein</fullName>
    </recommendedName>
</protein>
<sequence>MVRRPESRPQSPPRPRRGLNGFSQASEALPDLQASIRRSSRPDSCSSCMNSSAKCSPIVHQCTVNSNNGACMFTLEKVSSGGQNNETVYATCVENFATCRTGPISLTVGTDKQVRTNSMCCQSNLCNQNITMAVNSTNTTLILKGCATQSACELQISGIFYYSQQTYTLTKASCVPATSKGSNAAIHALAFFPTLAGLLLVKQLS</sequence>
<evidence type="ECO:0000313" key="3">
    <source>
        <dbReference type="Proteomes" id="UP000827986"/>
    </source>
</evidence>
<keyword evidence="3" id="KW-1185">Reference proteome</keyword>
<name>A0A9D4B4H9_9SAUR</name>
<evidence type="ECO:0000313" key="2">
    <source>
        <dbReference type="EMBL" id="KAH1179940.1"/>
    </source>
</evidence>
<proteinExistence type="predicted"/>
<dbReference type="AlphaFoldDB" id="A0A9D4B4H9"/>
<gene>
    <name evidence="2" type="ORF">KIL84_005990</name>
</gene>
<dbReference type="EMBL" id="JAHDVG010000471">
    <property type="protein sequence ID" value="KAH1179940.1"/>
    <property type="molecule type" value="Genomic_DNA"/>
</dbReference>
<evidence type="ECO:0008006" key="4">
    <source>
        <dbReference type="Google" id="ProtNLM"/>
    </source>
</evidence>
<reference evidence="2" key="1">
    <citation type="submission" date="2021-09" db="EMBL/GenBank/DDBJ databases">
        <title>The genome of Mauremys mutica provides insights into the evolution of semi-aquatic lifestyle.</title>
        <authorList>
            <person name="Gong S."/>
            <person name="Gao Y."/>
        </authorList>
    </citation>
    <scope>NUCLEOTIDE SEQUENCE</scope>
    <source>
        <strain evidence="2">MM-2020</strain>
        <tissue evidence="2">Muscle</tissue>
    </source>
</reference>
<comment type="caution">
    <text evidence="2">The sequence shown here is derived from an EMBL/GenBank/DDBJ whole genome shotgun (WGS) entry which is preliminary data.</text>
</comment>
<organism evidence="2 3">
    <name type="scientific">Mauremys mutica</name>
    <name type="common">yellowpond turtle</name>
    <dbReference type="NCBI Taxonomy" id="74926"/>
    <lineage>
        <taxon>Eukaryota</taxon>
        <taxon>Metazoa</taxon>
        <taxon>Chordata</taxon>
        <taxon>Craniata</taxon>
        <taxon>Vertebrata</taxon>
        <taxon>Euteleostomi</taxon>
        <taxon>Archelosauria</taxon>
        <taxon>Testudinata</taxon>
        <taxon>Testudines</taxon>
        <taxon>Cryptodira</taxon>
        <taxon>Durocryptodira</taxon>
        <taxon>Testudinoidea</taxon>
        <taxon>Geoemydidae</taxon>
        <taxon>Geoemydinae</taxon>
        <taxon>Mauremys</taxon>
    </lineage>
</organism>
<dbReference type="Proteomes" id="UP000827986">
    <property type="component" value="Unassembled WGS sequence"/>
</dbReference>
<accession>A0A9D4B4H9</accession>
<evidence type="ECO:0000256" key="1">
    <source>
        <dbReference type="SAM" id="MobiDB-lite"/>
    </source>
</evidence>